<accession>A0AAW2CIZ7</accession>
<organism evidence="2 3">
    <name type="scientific">Lithocarpus litseifolius</name>
    <dbReference type="NCBI Taxonomy" id="425828"/>
    <lineage>
        <taxon>Eukaryota</taxon>
        <taxon>Viridiplantae</taxon>
        <taxon>Streptophyta</taxon>
        <taxon>Embryophyta</taxon>
        <taxon>Tracheophyta</taxon>
        <taxon>Spermatophyta</taxon>
        <taxon>Magnoliopsida</taxon>
        <taxon>eudicotyledons</taxon>
        <taxon>Gunneridae</taxon>
        <taxon>Pentapetalae</taxon>
        <taxon>rosids</taxon>
        <taxon>fabids</taxon>
        <taxon>Fagales</taxon>
        <taxon>Fagaceae</taxon>
        <taxon>Lithocarpus</taxon>
    </lineage>
</organism>
<dbReference type="AlphaFoldDB" id="A0AAW2CIZ7"/>
<keyword evidence="3" id="KW-1185">Reference proteome</keyword>
<reference evidence="2 3" key="1">
    <citation type="submission" date="2024-01" db="EMBL/GenBank/DDBJ databases">
        <title>A telomere-to-telomere, gap-free genome of sweet tea (Lithocarpus litseifolius).</title>
        <authorList>
            <person name="Zhou J."/>
        </authorList>
    </citation>
    <scope>NUCLEOTIDE SEQUENCE [LARGE SCALE GENOMIC DNA]</scope>
    <source>
        <strain evidence="2">Zhou-2022a</strain>
        <tissue evidence="2">Leaf</tissue>
    </source>
</reference>
<feature type="region of interest" description="Disordered" evidence="1">
    <location>
        <begin position="1"/>
        <end position="24"/>
    </location>
</feature>
<sequence length="194" mass="22258">MAVSTSERRRKADGREYDTPPSLPCTPKELYVLLDKWIADGVFKPNQVSREPTEEERRDPRFFRLHNCVQRPTPECWAFRRLVHCKIKEGTLELTQPEVQRNSLPNHKGKLRFTAKERTISIEALVSIASRAGIEFLTAEVVGDRALLQESSEITFSDEDMEVGYSDHKRPLYLAASINQIPIRRVLANTRALP</sequence>
<gene>
    <name evidence="2" type="ORF">SO802_021365</name>
</gene>
<dbReference type="Proteomes" id="UP001459277">
    <property type="component" value="Unassembled WGS sequence"/>
</dbReference>
<protein>
    <submittedName>
        <fullName evidence="2">Uncharacterized protein</fullName>
    </submittedName>
</protein>
<comment type="caution">
    <text evidence="2">The sequence shown here is derived from an EMBL/GenBank/DDBJ whole genome shotgun (WGS) entry which is preliminary data.</text>
</comment>
<evidence type="ECO:0000313" key="2">
    <source>
        <dbReference type="EMBL" id="KAK9996679.1"/>
    </source>
</evidence>
<name>A0AAW2CIZ7_9ROSI</name>
<evidence type="ECO:0000256" key="1">
    <source>
        <dbReference type="SAM" id="MobiDB-lite"/>
    </source>
</evidence>
<proteinExistence type="predicted"/>
<evidence type="ECO:0000313" key="3">
    <source>
        <dbReference type="Proteomes" id="UP001459277"/>
    </source>
</evidence>
<dbReference type="EMBL" id="JAZDWU010000007">
    <property type="protein sequence ID" value="KAK9996679.1"/>
    <property type="molecule type" value="Genomic_DNA"/>
</dbReference>